<feature type="transmembrane region" description="Helical" evidence="1">
    <location>
        <begin position="51"/>
        <end position="73"/>
    </location>
</feature>
<dbReference type="EMBL" id="AP013353">
    <property type="protein sequence ID" value="BAP01031.1"/>
    <property type="molecule type" value="Genomic_DNA"/>
</dbReference>
<dbReference type="KEGG" id="mcm:MCAL160_0457"/>
<feature type="transmembrane region" description="Helical" evidence="1">
    <location>
        <begin position="124"/>
        <end position="142"/>
    </location>
</feature>
<reference evidence="2" key="3">
    <citation type="journal article" date="2019" name="Vet. Microbiol.">
        <title>Mutations associated with change of susceptibility to lincosamides and/or macrolides in field and laboratory-derived Mycoplasma californicum strains in Japan, and development of a rapid detection method for these mutations.</title>
        <authorList>
            <person name="Hata E."/>
            <person name="Nagai K."/>
            <person name="Murakami K."/>
        </authorList>
    </citation>
    <scope>NUCLEOTIDE SEQUENCE</scope>
    <source>
        <strain evidence="2">HAZ160_1</strain>
    </source>
</reference>
<reference evidence="2" key="2">
    <citation type="journal article" date="2014" name="Genome Announc.">
        <title>Complete Genome Sequence of Mycoplasma californicum Strain HAZ160_1 from Bovine Mastitic Milk in Japan.</title>
        <authorList>
            <person name="Hata E."/>
            <person name="Murakami K."/>
        </authorList>
    </citation>
    <scope>NUCLEOTIDE SEQUENCE</scope>
    <source>
        <strain evidence="2">HAZ160_1</strain>
    </source>
</reference>
<reference evidence="2" key="4">
    <citation type="submission" date="2024-06" db="EMBL/GenBank/DDBJ databases">
        <authorList>
            <consortium name="Mycoplasma californicum genome sequencing consortium"/>
            <person name="Hata E."/>
            <person name="Tanaka K."/>
            <person name="Tamamura Y."/>
        </authorList>
    </citation>
    <scope>NUCLEOTIDE SEQUENCE</scope>
    <source>
        <strain evidence="2">HAZ160_1</strain>
    </source>
</reference>
<organism evidence="2">
    <name type="scientific">Mycoplasmopsis californica HAZ160_1</name>
    <dbReference type="NCBI Taxonomy" id="1397850"/>
    <lineage>
        <taxon>Bacteria</taxon>
        <taxon>Bacillati</taxon>
        <taxon>Mycoplasmatota</taxon>
        <taxon>Mycoplasmoidales</taxon>
        <taxon>Metamycoplasmataceae</taxon>
        <taxon>Mycoplasmopsis</taxon>
    </lineage>
</organism>
<name>A0AAT9F827_9BACT</name>
<sequence length="168" mass="19820">MVLQAVCWCEEKKLIIHSSMNIFKKRLWLDNSILTPSQLTHISKRNNKKAYTIFLLILACLLIISLITVFFTWKYIENLKITLIILISISILMLWCALALNYAHFCLLITRILNQKDKNTSNKFKVNTFSILFKTFCAVLWFNSTHQKSDWITQKQHKKLKNLLIKTQ</sequence>
<dbReference type="NCBIfam" id="NF045993">
    <property type="entry name" value="MAG0130_MAG3770"/>
    <property type="match status" value="1"/>
</dbReference>
<keyword evidence="1" id="KW-0472">Membrane</keyword>
<evidence type="ECO:0000256" key="1">
    <source>
        <dbReference type="SAM" id="Phobius"/>
    </source>
</evidence>
<keyword evidence="1" id="KW-0812">Transmembrane</keyword>
<reference evidence="2" key="1">
    <citation type="journal article" date="2014" name="Appl. Environ. Microbiol.">
        <title>Molecular Epidemiology of Cases of Mycoplasma californicum Infection in Japan.</title>
        <authorList>
            <person name="Hata E."/>
            <person name="Suzuki K."/>
            <person name="Hanyu H."/>
            <person name="Itoh M."/>
            <person name="Higuchi H."/>
            <person name="Kobayashi H."/>
        </authorList>
    </citation>
    <scope>NUCLEOTIDE SEQUENCE</scope>
    <source>
        <strain evidence="2">HAZ160_1</strain>
    </source>
</reference>
<evidence type="ECO:0000313" key="2">
    <source>
        <dbReference type="EMBL" id="BAP01031.1"/>
    </source>
</evidence>
<protein>
    <submittedName>
        <fullName evidence="2">Uncharacterized protein</fullName>
    </submittedName>
</protein>
<proteinExistence type="predicted"/>
<gene>
    <name evidence="2" type="ORF">MCAL160_0457</name>
</gene>
<feature type="transmembrane region" description="Helical" evidence="1">
    <location>
        <begin position="79"/>
        <end position="103"/>
    </location>
</feature>
<dbReference type="AlphaFoldDB" id="A0AAT9F827"/>
<accession>A0AAT9F827</accession>
<keyword evidence="1" id="KW-1133">Transmembrane helix</keyword>